<evidence type="ECO:0000256" key="2">
    <source>
        <dbReference type="ARBA" id="ARBA00023315"/>
    </source>
</evidence>
<dbReference type="PROSITE" id="PS51186">
    <property type="entry name" value="GNAT"/>
    <property type="match status" value="1"/>
</dbReference>
<comment type="caution">
    <text evidence="5">The sequence shown here is derived from an EMBL/GenBank/DDBJ whole genome shotgun (WGS) entry which is preliminary data.</text>
</comment>
<keyword evidence="1 5" id="KW-0808">Transferase</keyword>
<gene>
    <name evidence="5" type="ORF">ACFOZ9_12865</name>
</gene>
<evidence type="ECO:0000313" key="6">
    <source>
        <dbReference type="Proteomes" id="UP001595998"/>
    </source>
</evidence>
<dbReference type="SUPFAM" id="SSF55729">
    <property type="entry name" value="Acyl-CoA N-acyltransferases (Nat)"/>
    <property type="match status" value="1"/>
</dbReference>
<comment type="similarity">
    <text evidence="3">Belongs to the acetyltransferase family. RimJ subfamily.</text>
</comment>
<dbReference type="Proteomes" id="UP001595998">
    <property type="component" value="Unassembled WGS sequence"/>
</dbReference>
<keyword evidence="2 5" id="KW-0012">Acyltransferase</keyword>
<proteinExistence type="inferred from homology"/>
<dbReference type="InterPro" id="IPR051531">
    <property type="entry name" value="N-acetyltransferase"/>
</dbReference>
<dbReference type="Pfam" id="PF13302">
    <property type="entry name" value="Acetyltransf_3"/>
    <property type="match status" value="1"/>
</dbReference>
<evidence type="ECO:0000256" key="1">
    <source>
        <dbReference type="ARBA" id="ARBA00022679"/>
    </source>
</evidence>
<reference evidence="6" key="1">
    <citation type="journal article" date="2019" name="Int. J. Syst. Evol. Microbiol.">
        <title>The Global Catalogue of Microorganisms (GCM) 10K type strain sequencing project: providing services to taxonomists for standard genome sequencing and annotation.</title>
        <authorList>
            <consortium name="The Broad Institute Genomics Platform"/>
            <consortium name="The Broad Institute Genome Sequencing Center for Infectious Disease"/>
            <person name="Wu L."/>
            <person name="Ma J."/>
        </authorList>
    </citation>
    <scope>NUCLEOTIDE SEQUENCE [LARGE SCALE GENOMIC DNA]</scope>
    <source>
        <strain evidence="6">CCUG 56029</strain>
    </source>
</reference>
<dbReference type="Gene3D" id="3.40.630.30">
    <property type="match status" value="1"/>
</dbReference>
<dbReference type="PANTHER" id="PTHR43792">
    <property type="entry name" value="GNAT FAMILY, PUTATIVE (AFU_ORTHOLOGUE AFUA_3G00765)-RELATED-RELATED"/>
    <property type="match status" value="1"/>
</dbReference>
<evidence type="ECO:0000256" key="3">
    <source>
        <dbReference type="ARBA" id="ARBA00038502"/>
    </source>
</evidence>
<dbReference type="GO" id="GO:0016746">
    <property type="term" value="F:acyltransferase activity"/>
    <property type="evidence" value="ECO:0007669"/>
    <property type="project" value="UniProtKB-KW"/>
</dbReference>
<evidence type="ECO:0000313" key="5">
    <source>
        <dbReference type="EMBL" id="MFC4427103.1"/>
    </source>
</evidence>
<feature type="domain" description="N-acetyltransferase" evidence="4">
    <location>
        <begin position="26"/>
        <end position="177"/>
    </location>
</feature>
<dbReference type="InterPro" id="IPR000182">
    <property type="entry name" value="GNAT_dom"/>
</dbReference>
<sequence length="182" mass="20012">MRPAIPEMTTSRLCLRPFVETDAGIVTTLLSTPEVAEGMLSIPFPYPADLARSWILSRPGAAEEGRAFSWAITHLDTAQLLGGVTLSPAPGQFRAELGYWLGVPFWRQGYASETVPAVLKFGFDLLNLHRIQATVFPGNPASARVLEKAGFCREGLLRGYARKGGTFHDLILYARLRCDHQP</sequence>
<evidence type="ECO:0000259" key="4">
    <source>
        <dbReference type="PROSITE" id="PS51186"/>
    </source>
</evidence>
<dbReference type="RefSeq" id="WP_380040255.1">
    <property type="nucleotide sequence ID" value="NZ_JBHSEH010000016.1"/>
</dbReference>
<dbReference type="InterPro" id="IPR016181">
    <property type="entry name" value="Acyl_CoA_acyltransferase"/>
</dbReference>
<dbReference type="EC" id="2.3.-.-" evidence="5"/>
<name>A0ABV8XQR3_9DEIO</name>
<accession>A0ABV8XQR3</accession>
<protein>
    <submittedName>
        <fullName evidence="5">GNAT family N-acetyltransferase</fullName>
        <ecNumber evidence="5">2.3.-.-</ecNumber>
    </submittedName>
</protein>
<keyword evidence="6" id="KW-1185">Reference proteome</keyword>
<dbReference type="PANTHER" id="PTHR43792:SF8">
    <property type="entry name" value="[RIBOSOMAL PROTEIN US5]-ALANINE N-ACETYLTRANSFERASE"/>
    <property type="match status" value="1"/>
</dbReference>
<dbReference type="EMBL" id="JBHSEH010000016">
    <property type="protein sequence ID" value="MFC4427103.1"/>
    <property type="molecule type" value="Genomic_DNA"/>
</dbReference>
<organism evidence="5 6">
    <name type="scientific">Deinococcus navajonensis</name>
    <dbReference type="NCBI Taxonomy" id="309884"/>
    <lineage>
        <taxon>Bacteria</taxon>
        <taxon>Thermotogati</taxon>
        <taxon>Deinococcota</taxon>
        <taxon>Deinococci</taxon>
        <taxon>Deinococcales</taxon>
        <taxon>Deinococcaceae</taxon>
        <taxon>Deinococcus</taxon>
    </lineage>
</organism>